<proteinExistence type="predicted"/>
<dbReference type="EMBL" id="LT907975">
    <property type="protein sequence ID" value="SOB58769.1"/>
    <property type="molecule type" value="Genomic_DNA"/>
</dbReference>
<dbReference type="KEGG" id="pprf:DPRO_1869"/>
<sequence length="64" mass="6793">MIGGGGARRVILVGIGVNRMEGRKLIGDHIATIRAVAVMVYRKGAIALRAQKGSTPLTGYPFEQ</sequence>
<evidence type="ECO:0000313" key="1">
    <source>
        <dbReference type="EMBL" id="SOB58769.1"/>
    </source>
</evidence>
<accession>A0A2C8F8K5</accession>
<name>A0A2C8F8K5_9BACT</name>
<keyword evidence="2" id="KW-1185">Reference proteome</keyword>
<evidence type="ECO:0000313" key="2">
    <source>
        <dbReference type="Proteomes" id="UP000219215"/>
    </source>
</evidence>
<dbReference type="Proteomes" id="UP000219215">
    <property type="component" value="Chromosome DPRO"/>
</dbReference>
<protein>
    <submittedName>
        <fullName evidence="1">Uncharacterized protein</fullName>
    </submittedName>
</protein>
<gene>
    <name evidence="1" type="ORF">DPRO_1869</name>
</gene>
<organism evidence="1 2">
    <name type="scientific">Pseudodesulfovibrio profundus</name>
    <dbReference type="NCBI Taxonomy" id="57320"/>
    <lineage>
        <taxon>Bacteria</taxon>
        <taxon>Pseudomonadati</taxon>
        <taxon>Thermodesulfobacteriota</taxon>
        <taxon>Desulfovibrionia</taxon>
        <taxon>Desulfovibrionales</taxon>
        <taxon>Desulfovibrionaceae</taxon>
    </lineage>
</organism>
<dbReference type="AlphaFoldDB" id="A0A2C8F8K5"/>
<reference evidence="2" key="1">
    <citation type="submission" date="2017-09" db="EMBL/GenBank/DDBJ databases">
        <authorList>
            <person name="Regsiter A."/>
            <person name="William W."/>
        </authorList>
    </citation>
    <scope>NUCLEOTIDE SEQUENCE [LARGE SCALE GENOMIC DNA]</scope>
    <source>
        <strain evidence="2">500-1</strain>
    </source>
</reference>